<evidence type="ECO:0000313" key="3">
    <source>
        <dbReference type="Proteomes" id="UP000311919"/>
    </source>
</evidence>
<feature type="transmembrane region" description="Helical" evidence="1">
    <location>
        <begin position="99"/>
        <end position="119"/>
    </location>
</feature>
<feature type="transmembrane region" description="Helical" evidence="1">
    <location>
        <begin position="541"/>
        <end position="559"/>
    </location>
</feature>
<proteinExistence type="predicted"/>
<feature type="transmembrane region" description="Helical" evidence="1">
    <location>
        <begin position="317"/>
        <end position="343"/>
    </location>
</feature>
<dbReference type="Proteomes" id="UP000311919">
    <property type="component" value="Unassembled WGS sequence"/>
</dbReference>
<keyword evidence="1" id="KW-0812">Transmembrane</keyword>
<dbReference type="GO" id="GO:0008028">
    <property type="term" value="F:monocarboxylic acid transmembrane transporter activity"/>
    <property type="evidence" value="ECO:0007669"/>
    <property type="project" value="TreeGrafter"/>
</dbReference>
<feature type="transmembrane region" description="Helical" evidence="1">
    <location>
        <begin position="506"/>
        <end position="529"/>
    </location>
</feature>
<dbReference type="Gene3D" id="1.20.1250.20">
    <property type="entry name" value="MFS general substrate transporter like domains"/>
    <property type="match status" value="2"/>
</dbReference>
<dbReference type="InterPro" id="IPR050327">
    <property type="entry name" value="Proton-linked_MCT"/>
</dbReference>
<comment type="caution">
    <text evidence="2">The sequence shown here is derived from an EMBL/GenBank/DDBJ whole genome shotgun (WGS) entry which is preliminary data.</text>
</comment>
<feature type="transmembrane region" description="Helical" evidence="1">
    <location>
        <begin position="475"/>
        <end position="494"/>
    </location>
</feature>
<dbReference type="PANTHER" id="PTHR11360">
    <property type="entry name" value="MONOCARBOXYLATE TRANSPORTER"/>
    <property type="match status" value="1"/>
</dbReference>
<feature type="transmembrane region" description="Helical" evidence="1">
    <location>
        <begin position="431"/>
        <end position="455"/>
    </location>
</feature>
<dbReference type="Pfam" id="PF07690">
    <property type="entry name" value="MFS_1"/>
    <property type="match status" value="1"/>
</dbReference>
<evidence type="ECO:0000313" key="2">
    <source>
        <dbReference type="EMBL" id="TNN14057.1"/>
    </source>
</evidence>
<feature type="transmembrane region" description="Helical" evidence="1">
    <location>
        <begin position="7"/>
        <end position="26"/>
    </location>
</feature>
<protein>
    <submittedName>
        <fullName evidence="2">Monocarboxylate transporter 14</fullName>
    </submittedName>
</protein>
<gene>
    <name evidence="2" type="ORF">EWB00_002317</name>
</gene>
<keyword evidence="3" id="KW-1185">Reference proteome</keyword>
<organism evidence="2 3">
    <name type="scientific">Schistosoma japonicum</name>
    <name type="common">Blood fluke</name>
    <dbReference type="NCBI Taxonomy" id="6182"/>
    <lineage>
        <taxon>Eukaryota</taxon>
        <taxon>Metazoa</taxon>
        <taxon>Spiralia</taxon>
        <taxon>Lophotrochozoa</taxon>
        <taxon>Platyhelminthes</taxon>
        <taxon>Trematoda</taxon>
        <taxon>Digenea</taxon>
        <taxon>Strigeidida</taxon>
        <taxon>Schistosomatoidea</taxon>
        <taxon>Schistosomatidae</taxon>
        <taxon>Schistosoma</taxon>
    </lineage>
</organism>
<feature type="transmembrane region" description="Helical" evidence="1">
    <location>
        <begin position="131"/>
        <end position="154"/>
    </location>
</feature>
<dbReference type="InterPro" id="IPR036259">
    <property type="entry name" value="MFS_trans_sf"/>
</dbReference>
<name>A0A4Z2DC19_SCHJA</name>
<keyword evidence="1" id="KW-1133">Transmembrane helix</keyword>
<sequence>MSNLQKLLLIFGGFVSYMLADGYTYSIGVLYSELMNAFHLSSVETAILPGMIFSMPQFFAPFLCPLLETYGFSSGSAWGALLMWTGCFVSSFANNFHILYLTLGVLTSIGLQLTYLSALMSVTAQFEDSPFFGIAVGLTMCGSGVGAFASNYLLAWLLNSWSWREVLFIESAILLNILVTASCSHHLDAELNTQLLIKRQSFYSDNMEDKHCPIQCNSEKHHANGCTVKKYFWNSIRFCLCFPSLFRFRTYQLLPSHSNNLSISIEYNDQDATNNQRVVSLNNSNKLLSCACPQFMHSFGSNYKKLFSPKLWKNPNFLFYVIANGITGAGVVIPWTFIYDYVLTTLSHLEDQNLINSVSTKDISWLPSLIGFGLLFGQLFYGLITSQFGDICIYCKNTNQECNAKDASFCYRSNRSQTAATKRCTASKYQFHLIIFLITLLLNSASTLTIALVPLKSIQSETKQLELFSHREGKLLALACFFVGMSNGGLYVMFPQLIIDIVGADLWSPGLGLFLTFNGFMNLCGTNIGGQIYDTRGSYEIAFVIAAFLPLIAFLLMIIKEVFTWLIKGSASSANPNSSQEQI</sequence>
<dbReference type="PANTHER" id="PTHR11360:SF260">
    <property type="entry name" value="MFS DOMAIN-CONTAINING PROTEIN"/>
    <property type="match status" value="1"/>
</dbReference>
<dbReference type="SUPFAM" id="SSF103473">
    <property type="entry name" value="MFS general substrate transporter"/>
    <property type="match status" value="1"/>
</dbReference>
<feature type="transmembrane region" description="Helical" evidence="1">
    <location>
        <begin position="76"/>
        <end position="93"/>
    </location>
</feature>
<dbReference type="EMBL" id="SKCS01000180">
    <property type="protein sequence ID" value="TNN14057.1"/>
    <property type="molecule type" value="Genomic_DNA"/>
</dbReference>
<dbReference type="AlphaFoldDB" id="A0A4Z2DC19"/>
<reference evidence="2 3" key="1">
    <citation type="submission" date="2019-03" db="EMBL/GenBank/DDBJ databases">
        <title>An improved genome assembly of the fluke Schistosoma japonicum.</title>
        <authorList>
            <person name="Hu W."/>
            <person name="Luo F."/>
            <person name="Yin M."/>
            <person name="Mo X."/>
            <person name="Sun C."/>
            <person name="Wu Q."/>
            <person name="Zhu B."/>
            <person name="Xiang M."/>
            <person name="Wang J."/>
            <person name="Wang Y."/>
            <person name="Zhang T."/>
            <person name="Xu B."/>
            <person name="Zheng H."/>
            <person name="Feng Z."/>
        </authorList>
    </citation>
    <scope>NUCLEOTIDE SEQUENCE [LARGE SCALE GENOMIC DNA]</scope>
    <source>
        <strain evidence="2">HuSjv2</strain>
        <tissue evidence="2">Worms</tissue>
    </source>
</reference>
<dbReference type="InterPro" id="IPR011701">
    <property type="entry name" value="MFS"/>
</dbReference>
<accession>A0A4Z2DC19</accession>
<keyword evidence="1" id="KW-0472">Membrane</keyword>
<evidence type="ECO:0000256" key="1">
    <source>
        <dbReference type="SAM" id="Phobius"/>
    </source>
</evidence>
<dbReference type="OrthoDB" id="6499973at2759"/>
<feature type="transmembrane region" description="Helical" evidence="1">
    <location>
        <begin position="363"/>
        <end position="384"/>
    </location>
</feature>